<keyword evidence="6 8" id="KW-0472">Membrane</keyword>
<organism evidence="9 10">
    <name type="scientific">Symbiobacterium thermophilum (strain DSM 24528 / JCM 14929 / IAM 14863 / T)</name>
    <dbReference type="NCBI Taxonomy" id="292459"/>
    <lineage>
        <taxon>Bacteria</taxon>
        <taxon>Bacillati</taxon>
        <taxon>Bacillota</taxon>
        <taxon>Clostridia</taxon>
        <taxon>Eubacteriales</taxon>
        <taxon>Symbiobacteriaceae</taxon>
        <taxon>Symbiobacterium</taxon>
    </lineage>
</organism>
<keyword evidence="2" id="KW-1003">Cell membrane</keyword>
<feature type="transmembrane region" description="Helical" evidence="8">
    <location>
        <begin position="186"/>
        <end position="204"/>
    </location>
</feature>
<dbReference type="Pfam" id="PF00953">
    <property type="entry name" value="Glycos_transf_4"/>
    <property type="match status" value="1"/>
</dbReference>
<dbReference type="GO" id="GO:0005886">
    <property type="term" value="C:plasma membrane"/>
    <property type="evidence" value="ECO:0007669"/>
    <property type="project" value="UniProtKB-SubCell"/>
</dbReference>
<feature type="transmembrane region" description="Helical" evidence="8">
    <location>
        <begin position="236"/>
        <end position="254"/>
    </location>
</feature>
<evidence type="ECO:0000256" key="2">
    <source>
        <dbReference type="ARBA" id="ARBA00022475"/>
    </source>
</evidence>
<evidence type="ECO:0000256" key="3">
    <source>
        <dbReference type="ARBA" id="ARBA00022679"/>
    </source>
</evidence>
<keyword evidence="5 8" id="KW-1133">Transmembrane helix</keyword>
<feature type="transmembrane region" description="Helical" evidence="8">
    <location>
        <begin position="101"/>
        <end position="119"/>
    </location>
</feature>
<evidence type="ECO:0000256" key="6">
    <source>
        <dbReference type="ARBA" id="ARBA00023136"/>
    </source>
</evidence>
<dbReference type="EMBL" id="AP006840">
    <property type="protein sequence ID" value="BAD39066.1"/>
    <property type="molecule type" value="Genomic_DNA"/>
</dbReference>
<dbReference type="CDD" id="cd06853">
    <property type="entry name" value="GT_WecA_like"/>
    <property type="match status" value="1"/>
</dbReference>
<evidence type="ECO:0000256" key="1">
    <source>
        <dbReference type="ARBA" id="ARBA00004651"/>
    </source>
</evidence>
<evidence type="ECO:0000256" key="7">
    <source>
        <dbReference type="PIRSR" id="PIRSR600715-1"/>
    </source>
</evidence>
<evidence type="ECO:0000313" key="9">
    <source>
        <dbReference type="EMBL" id="BAD39066.1"/>
    </source>
</evidence>
<feature type="transmembrane region" description="Helical" evidence="8">
    <location>
        <begin position="48"/>
        <end position="66"/>
    </location>
</feature>
<evidence type="ECO:0000313" key="10">
    <source>
        <dbReference type="Proteomes" id="UP000000417"/>
    </source>
</evidence>
<keyword evidence="7" id="KW-0479">Metal-binding</keyword>
<accession>Q67TC7</accession>
<dbReference type="KEGG" id="sth:STH81"/>
<dbReference type="STRING" id="292459.STH81"/>
<dbReference type="InterPro" id="IPR000715">
    <property type="entry name" value="Glycosyl_transferase_4"/>
</dbReference>
<dbReference type="GO" id="GO:0046872">
    <property type="term" value="F:metal ion binding"/>
    <property type="evidence" value="ECO:0007669"/>
    <property type="project" value="UniProtKB-KW"/>
</dbReference>
<dbReference type="GO" id="GO:0009103">
    <property type="term" value="P:lipopolysaccharide biosynthetic process"/>
    <property type="evidence" value="ECO:0007669"/>
    <property type="project" value="TreeGrafter"/>
</dbReference>
<proteinExistence type="predicted"/>
<dbReference type="eggNOG" id="COG0472">
    <property type="taxonomic scope" value="Bacteria"/>
</dbReference>
<name>Q67TC7_SYMTH</name>
<dbReference type="GO" id="GO:0016757">
    <property type="term" value="F:glycosyltransferase activity"/>
    <property type="evidence" value="ECO:0007669"/>
    <property type="project" value="UniProtKB-KW"/>
</dbReference>
<evidence type="ECO:0000256" key="5">
    <source>
        <dbReference type="ARBA" id="ARBA00022989"/>
    </source>
</evidence>
<dbReference type="RefSeq" id="WP_011194216.1">
    <property type="nucleotide sequence ID" value="NC_006177.1"/>
</dbReference>
<keyword evidence="9" id="KW-0328">Glycosyltransferase</keyword>
<feature type="transmembrane region" description="Helical" evidence="8">
    <location>
        <begin position="6"/>
        <end position="27"/>
    </location>
</feature>
<feature type="binding site" evidence="7">
    <location>
        <position position="155"/>
    </location>
    <ligand>
        <name>Mg(2+)</name>
        <dbReference type="ChEBI" id="CHEBI:18420"/>
    </ligand>
</feature>
<feature type="transmembrane region" description="Helical" evidence="8">
    <location>
        <begin position="72"/>
        <end position="89"/>
    </location>
</feature>
<dbReference type="GO" id="GO:0071555">
    <property type="term" value="P:cell wall organization"/>
    <property type="evidence" value="ECO:0007669"/>
    <property type="project" value="TreeGrafter"/>
</dbReference>
<feature type="binding site" evidence="7">
    <location>
        <position position="215"/>
    </location>
    <ligand>
        <name>Mg(2+)</name>
        <dbReference type="ChEBI" id="CHEBI:18420"/>
    </ligand>
</feature>
<feature type="transmembrane region" description="Helical" evidence="8">
    <location>
        <begin position="131"/>
        <end position="151"/>
    </location>
</feature>
<dbReference type="InterPro" id="IPR018480">
    <property type="entry name" value="PNAcMuramoyl-5peptid_Trfase_CS"/>
</dbReference>
<gene>
    <name evidence="9" type="ordered locus">STH81</name>
</gene>
<dbReference type="OrthoDB" id="9805475at2"/>
<keyword evidence="10" id="KW-1185">Reference proteome</keyword>
<dbReference type="AlphaFoldDB" id="Q67TC7"/>
<feature type="transmembrane region" description="Helical" evidence="8">
    <location>
        <begin position="163"/>
        <end position="180"/>
    </location>
</feature>
<feature type="transmembrane region" description="Helical" evidence="8">
    <location>
        <begin position="292"/>
        <end position="309"/>
    </location>
</feature>
<evidence type="ECO:0000256" key="4">
    <source>
        <dbReference type="ARBA" id="ARBA00022692"/>
    </source>
</evidence>
<feature type="transmembrane region" description="Helical" evidence="8">
    <location>
        <begin position="211"/>
        <end position="230"/>
    </location>
</feature>
<dbReference type="PROSITE" id="PS01348">
    <property type="entry name" value="MRAY_2"/>
    <property type="match status" value="1"/>
</dbReference>
<dbReference type="PANTHER" id="PTHR22926:SF3">
    <property type="entry name" value="UNDECAPRENYL-PHOSPHATE ALPHA-N-ACETYLGLUCOSAMINYL 1-PHOSPHATE TRANSFERASE"/>
    <property type="match status" value="1"/>
</dbReference>
<dbReference type="GO" id="GO:0016780">
    <property type="term" value="F:phosphotransferase activity, for other substituted phosphate groups"/>
    <property type="evidence" value="ECO:0007669"/>
    <property type="project" value="InterPro"/>
</dbReference>
<dbReference type="GO" id="GO:0044038">
    <property type="term" value="P:cell wall macromolecule biosynthetic process"/>
    <property type="evidence" value="ECO:0007669"/>
    <property type="project" value="TreeGrafter"/>
</dbReference>
<reference evidence="9 10" key="1">
    <citation type="journal article" date="2004" name="Nucleic Acids Res.">
        <title>Genome sequence of Symbiobacterium thermophilum, an uncultivable bacterium that depends on microbial commensalism.</title>
        <authorList>
            <person name="Ueda K."/>
            <person name="Yamashita A."/>
            <person name="Ishikawa J."/>
            <person name="Shimada M."/>
            <person name="Watsuji T."/>
            <person name="Morimura K."/>
            <person name="Ikeda H."/>
            <person name="Hattori M."/>
            <person name="Beppu T."/>
        </authorList>
    </citation>
    <scope>NUCLEOTIDE SEQUENCE [LARGE SCALE GENOMIC DNA]</scope>
    <source>
        <strain evidence="10">T / IAM 14863</strain>
    </source>
</reference>
<evidence type="ECO:0000256" key="8">
    <source>
        <dbReference type="SAM" id="Phobius"/>
    </source>
</evidence>
<feature type="transmembrane region" description="Helical" evidence="8">
    <location>
        <begin position="315"/>
        <end position="333"/>
    </location>
</feature>
<comment type="cofactor">
    <cofactor evidence="7">
        <name>Mg(2+)</name>
        <dbReference type="ChEBI" id="CHEBI:18420"/>
    </cofactor>
</comment>
<sequence length="358" mass="37786">MLQQAGLTFAAALVASLLLTPLARRLALRTGTVAPVVKRSVHTEPKPFLGGLAMYLAFALAMILAGGLRDPQIVGILVCGGLLVLLGIRDDRSPMRPRTKFLGQVAVAALMVYVPYWQLQVNAIYSPLGDRWVSFGPLAGPLTILWIVSFINVMNFIDGLDGLAAGISTIAALTLLVVSLQQGMPSAILLSAALAGSAVGFLRYNFNPAKIFMGDAGSMFLGFTLAAISVDGVMKSALAVSVLVPVLALAVPIFDTAFAIIRRVAAGLPIGQADKDHLHHRLLRLGLSHRKTVLVMWAVSAALGLSAVALTEVNFAEAMVIVAVVLTIVVVAARRLGLLEVTETRHSIRAADSGEDRT</sequence>
<dbReference type="HOGENOM" id="CLU_023982_2_4_9"/>
<comment type="subcellular location">
    <subcellularLocation>
        <location evidence="1">Cell membrane</location>
        <topology evidence="1">Multi-pass membrane protein</topology>
    </subcellularLocation>
</comment>
<keyword evidence="4 8" id="KW-0812">Transmembrane</keyword>
<dbReference type="PANTHER" id="PTHR22926">
    <property type="entry name" value="PHOSPHO-N-ACETYLMURAMOYL-PENTAPEPTIDE-TRANSFERASE"/>
    <property type="match status" value="1"/>
</dbReference>
<protein>
    <submittedName>
        <fullName evidence="9">Undecaprenyl-phosphate N-acetylglucosaminyltransferase</fullName>
    </submittedName>
</protein>
<keyword evidence="3 9" id="KW-0808">Transferase</keyword>
<dbReference type="Proteomes" id="UP000000417">
    <property type="component" value="Chromosome"/>
</dbReference>
<keyword evidence="7" id="KW-0460">Magnesium</keyword>